<feature type="transmembrane region" description="Helical" evidence="1">
    <location>
        <begin position="202"/>
        <end position="223"/>
    </location>
</feature>
<dbReference type="Proteomes" id="UP000236725">
    <property type="component" value="Unassembled WGS sequence"/>
</dbReference>
<evidence type="ECO:0000256" key="1">
    <source>
        <dbReference type="SAM" id="Phobius"/>
    </source>
</evidence>
<reference evidence="2 3" key="1">
    <citation type="submission" date="2016-10" db="EMBL/GenBank/DDBJ databases">
        <authorList>
            <person name="Varghese N."/>
            <person name="Submissions S."/>
        </authorList>
    </citation>
    <scope>NUCLEOTIDE SEQUENCE [LARGE SCALE GENOMIC DNA]</scope>
    <source>
        <strain evidence="2 3">DSM 29073</strain>
    </source>
</reference>
<evidence type="ECO:0000313" key="3">
    <source>
        <dbReference type="Proteomes" id="UP000236725"/>
    </source>
</evidence>
<sequence>MVLLLMSIVLYSIIWGEKVPLNDGAGWDGSIFRNMASSFWDSPVGVYNSYSIQRIFPFVLINLVYICFNIPIDNASLMLGMHITNVLFLALGIYFFFRISDFYKYSVKVEIIAFVSLFFNVQTLKFIGYMPFITDYVAVNLAIVLFYYFLTKQDFKMLIVGSIGAFNYPTYLLITLCLYVLPRVSFDISNPIMDMKYKRYMMFVKSFFVYWLIPILVLIVYYTNVYSVGSVGLIHFCDRTYTPLIHEYMLIISCLCTMWYIYRMLKPINFNIRDFFNLFLINIKLKRILTGLLVFLVIKLLISFLADPNAIPYYKWDVFAKNLVQGQARLPFLYIETRLMYWGLIYLLIILNWGRLCKVLGNYGFGYIALTFLMMIFSVDVESRRSFNLLPFILFPLCEIFNNTQFRKTEIVAYVFISLLFSMFWFNINVPGINNAFENWETEVLNFPAQRYFMFGGTLQSTEVYLGVSAILIIIFFVFWIGYKRGLFKNFLR</sequence>
<feature type="transmembrane region" description="Helical" evidence="1">
    <location>
        <begin position="387"/>
        <end position="404"/>
    </location>
</feature>
<feature type="transmembrane region" description="Helical" evidence="1">
    <location>
        <begin position="339"/>
        <end position="356"/>
    </location>
</feature>
<feature type="transmembrane region" description="Helical" evidence="1">
    <location>
        <begin position="79"/>
        <end position="97"/>
    </location>
</feature>
<dbReference type="EMBL" id="FNVS01000011">
    <property type="protein sequence ID" value="SEF98743.1"/>
    <property type="molecule type" value="Genomic_DNA"/>
</dbReference>
<accession>A0A8G2BX36</accession>
<evidence type="ECO:0000313" key="2">
    <source>
        <dbReference type="EMBL" id="SEF98743.1"/>
    </source>
</evidence>
<keyword evidence="1" id="KW-1133">Transmembrane helix</keyword>
<gene>
    <name evidence="2" type="ORF">SAMN05444001_11146</name>
</gene>
<feature type="transmembrane region" description="Helical" evidence="1">
    <location>
        <begin position="411"/>
        <end position="428"/>
    </location>
</feature>
<feature type="transmembrane region" description="Helical" evidence="1">
    <location>
        <begin position="464"/>
        <end position="483"/>
    </location>
</feature>
<feature type="transmembrane region" description="Helical" evidence="1">
    <location>
        <begin position="243"/>
        <end position="262"/>
    </location>
</feature>
<dbReference type="AlphaFoldDB" id="A0A8G2BX36"/>
<feature type="transmembrane region" description="Helical" evidence="1">
    <location>
        <begin position="363"/>
        <end position="381"/>
    </location>
</feature>
<proteinExistence type="predicted"/>
<keyword evidence="1" id="KW-0812">Transmembrane</keyword>
<comment type="caution">
    <text evidence="2">The sequence shown here is derived from an EMBL/GenBank/DDBJ whole genome shotgun (WGS) entry which is preliminary data.</text>
</comment>
<keyword evidence="1" id="KW-0472">Membrane</keyword>
<feature type="transmembrane region" description="Helical" evidence="1">
    <location>
        <begin position="133"/>
        <end position="151"/>
    </location>
</feature>
<keyword evidence="3" id="KW-1185">Reference proteome</keyword>
<feature type="transmembrane region" description="Helical" evidence="1">
    <location>
        <begin position="55"/>
        <end position="72"/>
    </location>
</feature>
<feature type="transmembrane region" description="Helical" evidence="1">
    <location>
        <begin position="288"/>
        <end position="306"/>
    </location>
</feature>
<name>A0A8G2BX36_9BACT</name>
<protein>
    <submittedName>
        <fullName evidence="2">Uncharacterized protein</fullName>
    </submittedName>
</protein>
<organism evidence="2 3">
    <name type="scientific">Parabacteroides chinchillae</name>
    <dbReference type="NCBI Taxonomy" id="871327"/>
    <lineage>
        <taxon>Bacteria</taxon>
        <taxon>Pseudomonadati</taxon>
        <taxon>Bacteroidota</taxon>
        <taxon>Bacteroidia</taxon>
        <taxon>Bacteroidales</taxon>
        <taxon>Tannerellaceae</taxon>
        <taxon>Parabacteroides</taxon>
    </lineage>
</organism>
<feature type="transmembrane region" description="Helical" evidence="1">
    <location>
        <begin position="157"/>
        <end position="181"/>
    </location>
</feature>